<dbReference type="AlphaFoldDB" id="F4Q0F9"/>
<dbReference type="InterPro" id="IPR006968">
    <property type="entry name" value="RUS_fam"/>
</dbReference>
<proteinExistence type="inferred from homology"/>
<organism evidence="4 5">
    <name type="scientific">Cavenderia fasciculata</name>
    <name type="common">Slime mold</name>
    <name type="synonym">Dictyostelium fasciculatum</name>
    <dbReference type="NCBI Taxonomy" id="261658"/>
    <lineage>
        <taxon>Eukaryota</taxon>
        <taxon>Amoebozoa</taxon>
        <taxon>Evosea</taxon>
        <taxon>Eumycetozoa</taxon>
        <taxon>Dictyostelia</taxon>
        <taxon>Acytosteliales</taxon>
        <taxon>Cavenderiaceae</taxon>
        <taxon>Cavenderia</taxon>
    </lineage>
</organism>
<dbReference type="EMBL" id="GL883018">
    <property type="protein sequence ID" value="EGG18310.1"/>
    <property type="molecule type" value="Genomic_DNA"/>
</dbReference>
<protein>
    <submittedName>
        <fullName evidence="4">DUF647 family protein</fullName>
    </submittedName>
</protein>
<gene>
    <name evidence="4" type="ORF">DFA_03804</name>
</gene>
<name>F4Q0F9_CACFS</name>
<dbReference type="KEGG" id="dfa:DFA_03804"/>
<keyword evidence="2" id="KW-0472">Membrane</keyword>
<dbReference type="RefSeq" id="XP_004357133.1">
    <property type="nucleotide sequence ID" value="XM_004357078.1"/>
</dbReference>
<evidence type="ECO:0000256" key="2">
    <source>
        <dbReference type="SAM" id="Phobius"/>
    </source>
</evidence>
<dbReference type="OrthoDB" id="364779at2759"/>
<reference evidence="5" key="1">
    <citation type="journal article" date="2011" name="Genome Res.">
        <title>Phylogeny-wide analysis of social amoeba genomes highlights ancient origins for complex intercellular communication.</title>
        <authorList>
            <person name="Heidel A.J."/>
            <person name="Lawal H.M."/>
            <person name="Felder M."/>
            <person name="Schilde C."/>
            <person name="Helps N.R."/>
            <person name="Tunggal B."/>
            <person name="Rivero F."/>
            <person name="John U."/>
            <person name="Schleicher M."/>
            <person name="Eichinger L."/>
            <person name="Platzer M."/>
            <person name="Noegel A.A."/>
            <person name="Schaap P."/>
            <person name="Gloeckner G."/>
        </authorList>
    </citation>
    <scope>NUCLEOTIDE SEQUENCE [LARGE SCALE GENOMIC DNA]</scope>
    <source>
        <strain evidence="5">SH3</strain>
    </source>
</reference>
<dbReference type="InterPro" id="IPR054549">
    <property type="entry name" value="UVB_sens_RUS_dom"/>
</dbReference>
<sequence>MNITESLECNTIINRLHVTTTTKDEQTNVKITKQTRKHGSFIEVLRDMFLPKGYPNSVTSDYTGYQTWDTLQALCSSLTGVLATRAILKGYGVGNLNASVASASIQWITRDAAGMLGRIIFAWKWGTDLDCNSKTWRFAADLLNDFGMTLEMISPLFGPSYFLPISCLGLISKSICGVAGGCTKASLTQHFAKRDNLADVSAKDGSQETAIALVGMLLGMVMAASIPDDDDSIQVYFKTWLFFIIFTVIHLLCNYRAVSLVQLTSINRYRANLIYQHFNENNNNQIPTPKQISLKENILFRQSDLSIELGVSFTDINGDLKRVSGSDKDDKYMIWSNNKQKKNHLIKIAISSTATSSDIIEGYFESITLVHGHSKLPSDFIQQLSNGGWCLDRMLLNTSGWRYTIDR</sequence>
<feature type="domain" description="Protein root UVB sensitive/RUS" evidence="3">
    <location>
        <begin position="36"/>
        <end position="281"/>
    </location>
</feature>
<evidence type="ECO:0000313" key="4">
    <source>
        <dbReference type="EMBL" id="EGG18310.1"/>
    </source>
</evidence>
<evidence type="ECO:0000256" key="1">
    <source>
        <dbReference type="ARBA" id="ARBA00007558"/>
    </source>
</evidence>
<feature type="transmembrane region" description="Helical" evidence="2">
    <location>
        <begin position="239"/>
        <end position="258"/>
    </location>
</feature>
<dbReference type="PANTHER" id="PTHR12770">
    <property type="entry name" value="RUS1 FAMILY PROTEIN C16ORF58"/>
    <property type="match status" value="1"/>
</dbReference>
<keyword evidence="2" id="KW-1133">Transmembrane helix</keyword>
<dbReference type="OMA" id="GWLIHQH"/>
<keyword evidence="2" id="KW-0812">Transmembrane</keyword>
<feature type="transmembrane region" description="Helical" evidence="2">
    <location>
        <begin position="210"/>
        <end position="227"/>
    </location>
</feature>
<keyword evidence="5" id="KW-1185">Reference proteome</keyword>
<accession>F4Q0F9</accession>
<dbReference type="Proteomes" id="UP000007797">
    <property type="component" value="Unassembled WGS sequence"/>
</dbReference>
<comment type="similarity">
    <text evidence="1">Belongs to the RUS1 family.</text>
</comment>
<evidence type="ECO:0000259" key="3">
    <source>
        <dbReference type="Pfam" id="PF04884"/>
    </source>
</evidence>
<dbReference type="Pfam" id="PF04884">
    <property type="entry name" value="UVB_sens_prot"/>
    <property type="match status" value="1"/>
</dbReference>
<evidence type="ECO:0000313" key="5">
    <source>
        <dbReference type="Proteomes" id="UP000007797"/>
    </source>
</evidence>
<dbReference type="GeneID" id="14870643"/>
<dbReference type="PANTHER" id="PTHR12770:SF21">
    <property type="entry name" value="RUS FAMILY MEMBER 1"/>
    <property type="match status" value="1"/>
</dbReference>